<proteinExistence type="predicted"/>
<name>A0A9J6CXV1_RHIMP</name>
<dbReference type="AlphaFoldDB" id="A0A9J6CXV1"/>
<feature type="compositionally biased region" description="Basic and acidic residues" evidence="1">
    <location>
        <begin position="8"/>
        <end position="18"/>
    </location>
</feature>
<gene>
    <name evidence="2" type="ORF">HPB51_028128</name>
</gene>
<organism evidence="2 3">
    <name type="scientific">Rhipicephalus microplus</name>
    <name type="common">Cattle tick</name>
    <name type="synonym">Boophilus microplus</name>
    <dbReference type="NCBI Taxonomy" id="6941"/>
    <lineage>
        <taxon>Eukaryota</taxon>
        <taxon>Metazoa</taxon>
        <taxon>Ecdysozoa</taxon>
        <taxon>Arthropoda</taxon>
        <taxon>Chelicerata</taxon>
        <taxon>Arachnida</taxon>
        <taxon>Acari</taxon>
        <taxon>Parasitiformes</taxon>
        <taxon>Ixodida</taxon>
        <taxon>Ixodoidea</taxon>
        <taxon>Ixodidae</taxon>
        <taxon>Rhipicephalinae</taxon>
        <taxon>Rhipicephalus</taxon>
        <taxon>Boophilus</taxon>
    </lineage>
</organism>
<evidence type="ECO:0000313" key="2">
    <source>
        <dbReference type="EMBL" id="KAH7957887.1"/>
    </source>
</evidence>
<feature type="region of interest" description="Disordered" evidence="1">
    <location>
        <begin position="1"/>
        <end position="35"/>
    </location>
</feature>
<evidence type="ECO:0000256" key="1">
    <source>
        <dbReference type="SAM" id="MobiDB-lite"/>
    </source>
</evidence>
<protein>
    <submittedName>
        <fullName evidence="2">Uncharacterized protein</fullName>
    </submittedName>
</protein>
<comment type="caution">
    <text evidence="2">The sequence shown here is derived from an EMBL/GenBank/DDBJ whole genome shotgun (WGS) entry which is preliminary data.</text>
</comment>
<reference evidence="2" key="1">
    <citation type="journal article" date="2020" name="Cell">
        <title>Large-Scale Comparative Analyses of Tick Genomes Elucidate Their Genetic Diversity and Vector Capacities.</title>
        <authorList>
            <consortium name="Tick Genome and Microbiome Consortium (TIGMIC)"/>
            <person name="Jia N."/>
            <person name="Wang J."/>
            <person name="Shi W."/>
            <person name="Du L."/>
            <person name="Sun Y."/>
            <person name="Zhan W."/>
            <person name="Jiang J.F."/>
            <person name="Wang Q."/>
            <person name="Zhang B."/>
            <person name="Ji P."/>
            <person name="Bell-Sakyi L."/>
            <person name="Cui X.M."/>
            <person name="Yuan T.T."/>
            <person name="Jiang B.G."/>
            <person name="Yang W.F."/>
            <person name="Lam T.T."/>
            <person name="Chang Q.C."/>
            <person name="Ding S.J."/>
            <person name="Wang X.J."/>
            <person name="Zhu J.G."/>
            <person name="Ruan X.D."/>
            <person name="Zhao L."/>
            <person name="Wei J.T."/>
            <person name="Ye R.Z."/>
            <person name="Que T.C."/>
            <person name="Du C.H."/>
            <person name="Zhou Y.H."/>
            <person name="Cheng J.X."/>
            <person name="Dai P.F."/>
            <person name="Guo W.B."/>
            <person name="Han X.H."/>
            <person name="Huang E.J."/>
            <person name="Li L.F."/>
            <person name="Wei W."/>
            <person name="Gao Y.C."/>
            <person name="Liu J.Z."/>
            <person name="Shao H.Z."/>
            <person name="Wang X."/>
            <person name="Wang C.C."/>
            <person name="Yang T.C."/>
            <person name="Huo Q.B."/>
            <person name="Li W."/>
            <person name="Chen H.Y."/>
            <person name="Chen S.E."/>
            <person name="Zhou L.G."/>
            <person name="Ni X.B."/>
            <person name="Tian J.H."/>
            <person name="Sheng Y."/>
            <person name="Liu T."/>
            <person name="Pan Y.S."/>
            <person name="Xia L.Y."/>
            <person name="Li J."/>
            <person name="Zhao F."/>
            <person name="Cao W.C."/>
        </authorList>
    </citation>
    <scope>NUCLEOTIDE SEQUENCE</scope>
    <source>
        <strain evidence="2">Rmic-2018</strain>
    </source>
</reference>
<feature type="compositionally biased region" description="Polar residues" evidence="1">
    <location>
        <begin position="106"/>
        <end position="123"/>
    </location>
</feature>
<dbReference type="Proteomes" id="UP000821866">
    <property type="component" value="Unassembled WGS sequence"/>
</dbReference>
<dbReference type="EMBL" id="JABSTU010004789">
    <property type="protein sequence ID" value="KAH7957887.1"/>
    <property type="molecule type" value="Genomic_DNA"/>
</dbReference>
<sequence length="174" mass="19357">MESPKQLFCKEKRGEGGYRHRRSKPRTKYAPGRQVWSRRYSQRGQTWLPGTVTTVDSKRLLTVNTPRAAQRRHLDQVRAHATSTPVKKEPFETPATLEHSSPEGPLSSTGDQTTSSDALQAAQSVPGKPAVGGGIKRAVLGPTEPIQLRRSTRARKPPDRLFVLSFSSYAARKR</sequence>
<reference evidence="2" key="2">
    <citation type="submission" date="2021-09" db="EMBL/GenBank/DDBJ databases">
        <authorList>
            <person name="Jia N."/>
            <person name="Wang J."/>
            <person name="Shi W."/>
            <person name="Du L."/>
            <person name="Sun Y."/>
            <person name="Zhan W."/>
            <person name="Jiang J."/>
            <person name="Wang Q."/>
            <person name="Zhang B."/>
            <person name="Ji P."/>
            <person name="Sakyi L.B."/>
            <person name="Cui X."/>
            <person name="Yuan T."/>
            <person name="Jiang B."/>
            <person name="Yang W."/>
            <person name="Lam T.T.-Y."/>
            <person name="Chang Q."/>
            <person name="Ding S."/>
            <person name="Wang X."/>
            <person name="Zhu J."/>
            <person name="Ruan X."/>
            <person name="Zhao L."/>
            <person name="Wei J."/>
            <person name="Que T."/>
            <person name="Du C."/>
            <person name="Cheng J."/>
            <person name="Dai P."/>
            <person name="Han X."/>
            <person name="Huang E."/>
            <person name="Gao Y."/>
            <person name="Liu J."/>
            <person name="Shao H."/>
            <person name="Ye R."/>
            <person name="Li L."/>
            <person name="Wei W."/>
            <person name="Wang X."/>
            <person name="Wang C."/>
            <person name="Huo Q."/>
            <person name="Li W."/>
            <person name="Guo W."/>
            <person name="Chen H."/>
            <person name="Chen S."/>
            <person name="Zhou L."/>
            <person name="Zhou L."/>
            <person name="Ni X."/>
            <person name="Tian J."/>
            <person name="Zhou Y."/>
            <person name="Sheng Y."/>
            <person name="Liu T."/>
            <person name="Pan Y."/>
            <person name="Xia L."/>
            <person name="Li J."/>
            <person name="Zhao F."/>
            <person name="Cao W."/>
        </authorList>
    </citation>
    <scope>NUCLEOTIDE SEQUENCE</scope>
    <source>
        <strain evidence="2">Rmic-2018</strain>
        <tissue evidence="2">Larvae</tissue>
    </source>
</reference>
<keyword evidence="3" id="KW-1185">Reference proteome</keyword>
<accession>A0A9J6CXV1</accession>
<feature type="region of interest" description="Disordered" evidence="1">
    <location>
        <begin position="66"/>
        <end position="159"/>
    </location>
</feature>
<dbReference type="VEuPathDB" id="VectorBase:LOC119165501"/>
<evidence type="ECO:0000313" key="3">
    <source>
        <dbReference type="Proteomes" id="UP000821866"/>
    </source>
</evidence>